<evidence type="ECO:0000313" key="1">
    <source>
        <dbReference type="EMBL" id="KAH7681709.1"/>
    </source>
</evidence>
<proteinExistence type="predicted"/>
<comment type="caution">
    <text evidence="1">The sequence shown here is derived from an EMBL/GenBank/DDBJ whole genome shotgun (WGS) entry which is preliminary data.</text>
</comment>
<organism evidence="1 2">
    <name type="scientific">Dioscorea alata</name>
    <name type="common">Purple yam</name>
    <dbReference type="NCBI Taxonomy" id="55571"/>
    <lineage>
        <taxon>Eukaryota</taxon>
        <taxon>Viridiplantae</taxon>
        <taxon>Streptophyta</taxon>
        <taxon>Embryophyta</taxon>
        <taxon>Tracheophyta</taxon>
        <taxon>Spermatophyta</taxon>
        <taxon>Magnoliopsida</taxon>
        <taxon>Liliopsida</taxon>
        <taxon>Dioscoreales</taxon>
        <taxon>Dioscoreaceae</taxon>
        <taxon>Dioscorea</taxon>
    </lineage>
</organism>
<dbReference type="EMBL" id="CM037015">
    <property type="protein sequence ID" value="KAH7681709.1"/>
    <property type="molecule type" value="Genomic_DNA"/>
</dbReference>
<reference evidence="2" key="1">
    <citation type="journal article" date="2022" name="Nat. Commun.">
        <title>Chromosome evolution and the genetic basis of agronomically important traits in greater yam.</title>
        <authorList>
            <person name="Bredeson J.V."/>
            <person name="Lyons J.B."/>
            <person name="Oniyinde I.O."/>
            <person name="Okereke N.R."/>
            <person name="Kolade O."/>
            <person name="Nnabue I."/>
            <person name="Nwadili C.O."/>
            <person name="Hribova E."/>
            <person name="Parker M."/>
            <person name="Nwogha J."/>
            <person name="Shu S."/>
            <person name="Carlson J."/>
            <person name="Kariba R."/>
            <person name="Muthemba S."/>
            <person name="Knop K."/>
            <person name="Barton G.J."/>
            <person name="Sherwood A.V."/>
            <person name="Lopez-Montes A."/>
            <person name="Asiedu R."/>
            <person name="Jamnadass R."/>
            <person name="Muchugi A."/>
            <person name="Goodstein D."/>
            <person name="Egesi C.N."/>
            <person name="Featherston J."/>
            <person name="Asfaw A."/>
            <person name="Simpson G.G."/>
            <person name="Dolezel J."/>
            <person name="Hendre P.S."/>
            <person name="Van Deynze A."/>
            <person name="Kumar P.L."/>
            <person name="Obidiegwu J.E."/>
            <person name="Bhattacharjee R."/>
            <person name="Rokhsar D.S."/>
        </authorList>
    </citation>
    <scope>NUCLEOTIDE SEQUENCE [LARGE SCALE GENOMIC DNA]</scope>
    <source>
        <strain evidence="2">cv. TDa95/00328</strain>
    </source>
</reference>
<dbReference type="Proteomes" id="UP000827976">
    <property type="component" value="Chromosome 5"/>
</dbReference>
<keyword evidence="2" id="KW-1185">Reference proteome</keyword>
<sequence length="100" mass="11442">MMPIPAMVSLLRNAPSIIAPTDLLAIALRRGFFWVLSFVRAMARLIIWEEVDPVPSKILLHLSFQISHNICPLSSTLEPAYNLMAENICYKQSNLRYLWV</sequence>
<accession>A0ACB7W224</accession>
<protein>
    <submittedName>
        <fullName evidence="1">Uncharacterized protein</fullName>
    </submittedName>
</protein>
<gene>
    <name evidence="1" type="ORF">IHE45_05G074300</name>
</gene>
<evidence type="ECO:0000313" key="2">
    <source>
        <dbReference type="Proteomes" id="UP000827976"/>
    </source>
</evidence>
<name>A0ACB7W224_DIOAL</name>